<dbReference type="RefSeq" id="WP_224795670.1">
    <property type="nucleotide sequence ID" value="NZ_CABVHY010000009.1"/>
</dbReference>
<dbReference type="Pfam" id="PF09619">
    <property type="entry name" value="YscW"/>
    <property type="match status" value="1"/>
</dbReference>
<evidence type="ECO:0000313" key="1">
    <source>
        <dbReference type="EMBL" id="VVN93549.1"/>
    </source>
</evidence>
<name>A0A5E7BP64_PSEFL</name>
<evidence type="ECO:0000313" key="2">
    <source>
        <dbReference type="Proteomes" id="UP000379480"/>
    </source>
</evidence>
<organism evidence="1 2">
    <name type="scientific">Pseudomonas fluorescens</name>
    <dbReference type="NCBI Taxonomy" id="294"/>
    <lineage>
        <taxon>Bacteria</taxon>
        <taxon>Pseudomonadati</taxon>
        <taxon>Pseudomonadota</taxon>
        <taxon>Gammaproteobacteria</taxon>
        <taxon>Pseudomonadales</taxon>
        <taxon>Pseudomonadaceae</taxon>
        <taxon>Pseudomonas</taxon>
    </lineage>
</organism>
<protein>
    <submittedName>
        <fullName evidence="1">Uncharacterized protein</fullName>
    </submittedName>
</protein>
<proteinExistence type="predicted"/>
<dbReference type="EMBL" id="CABVHY010000009">
    <property type="protein sequence ID" value="VVN93549.1"/>
    <property type="molecule type" value="Genomic_DNA"/>
</dbReference>
<accession>A0A5E7BP64</accession>
<dbReference type="AlphaFoldDB" id="A0A5E7BP64"/>
<sequence>MTSEPENILEGNVRPGLPANSTLTVILQDVPLADVCAKELARSVTPNAETAGLDFNLVYAAANTEPVIAMQSRRTLNQMAN</sequence>
<reference evidence="1 2" key="1">
    <citation type="submission" date="2019-09" db="EMBL/GenBank/DDBJ databases">
        <authorList>
            <person name="Chandra G."/>
            <person name="Truman W A."/>
        </authorList>
    </citation>
    <scope>NUCLEOTIDE SEQUENCE [LARGE SCALE GENOMIC DNA]</scope>
    <source>
        <strain evidence="1">PS723</strain>
    </source>
</reference>
<dbReference type="Proteomes" id="UP000379480">
    <property type="component" value="Unassembled WGS sequence"/>
</dbReference>
<gene>
    <name evidence="1" type="ORF">PS723_02064</name>
</gene>
<dbReference type="InterPro" id="IPR039366">
    <property type="entry name" value="Pilotin"/>
</dbReference>